<protein>
    <submittedName>
        <fullName evidence="2">Uncharacterized protein</fullName>
    </submittedName>
</protein>
<evidence type="ECO:0000313" key="2">
    <source>
        <dbReference type="EMBL" id="RFN50474.1"/>
    </source>
</evidence>
<proteinExistence type="predicted"/>
<keyword evidence="3" id="KW-1185">Reference proteome</keyword>
<sequence>MSELSKATIGGAPPSADFNPRNREKRQDFIRDTFSHERQWSANKWKRVRAGAQNMVAFRFHTSGFSWLSSSSFDYAVDFLAWLEYHNLSGLEESGLRWPWDPEEINIWELEEGISEPYKNWLEAHGHQAGTPQDPKGRGDFDPYKLREFLTARSQLSAKPPKPPAQIQDGPSNSRRPQSLKPSPNQCGPSATSRGPQLPQKQGSSPTTPSGSSKPFSKQRTTSSVSEKSCSSQPTTRVLVAESSPAATAKWRALEEDFGRRFNTTLAKLRHDGFIDGEPTIRWGVMLPLRDTYRPAFKLDEAPPRLPDRNFRQHIWDMLDLPRPVDPYTGPFEVAIPPWIDFFDLLFGEQGTMFDTIGGLIPRGVSVAWNKGRDGVPSSLVVGPNPIFAHDIDSPPLRDGVQKVWRQVIQWLALAQAGRPLHFTDFLRCFGSLKLGEDKSTTKLMDELFRAREAASRSPMDAHTTAAKVMKNNLIRWSPEIHAHLKMPSSHAGVLLKDWVLELGPLLARERADAVFDVWGKHSPKEASLWFNGLPLAARLAV</sequence>
<name>A0A395MR96_9HYPO</name>
<feature type="region of interest" description="Disordered" evidence="1">
    <location>
        <begin position="153"/>
        <end position="246"/>
    </location>
</feature>
<dbReference type="Proteomes" id="UP000265631">
    <property type="component" value="Unassembled WGS sequence"/>
</dbReference>
<feature type="compositionally biased region" description="Low complexity" evidence="1">
    <location>
        <begin position="203"/>
        <end position="213"/>
    </location>
</feature>
<feature type="compositionally biased region" description="Low complexity" evidence="1">
    <location>
        <begin position="223"/>
        <end position="232"/>
    </location>
</feature>
<feature type="compositionally biased region" description="Polar residues" evidence="1">
    <location>
        <begin position="169"/>
        <end position="202"/>
    </location>
</feature>
<dbReference type="EMBL" id="PXXK01000136">
    <property type="protein sequence ID" value="RFN50474.1"/>
    <property type="molecule type" value="Genomic_DNA"/>
</dbReference>
<organism evidence="2 3">
    <name type="scientific">Fusarium flagelliforme</name>
    <dbReference type="NCBI Taxonomy" id="2675880"/>
    <lineage>
        <taxon>Eukaryota</taxon>
        <taxon>Fungi</taxon>
        <taxon>Dikarya</taxon>
        <taxon>Ascomycota</taxon>
        <taxon>Pezizomycotina</taxon>
        <taxon>Sordariomycetes</taxon>
        <taxon>Hypocreomycetidae</taxon>
        <taxon>Hypocreales</taxon>
        <taxon>Nectriaceae</taxon>
        <taxon>Fusarium</taxon>
        <taxon>Fusarium incarnatum-equiseti species complex</taxon>
    </lineage>
</organism>
<feature type="region of interest" description="Disordered" evidence="1">
    <location>
        <begin position="1"/>
        <end position="22"/>
    </location>
</feature>
<accession>A0A395MR96</accession>
<evidence type="ECO:0000256" key="1">
    <source>
        <dbReference type="SAM" id="MobiDB-lite"/>
    </source>
</evidence>
<reference evidence="2 3" key="1">
    <citation type="journal article" date="2018" name="PLoS Pathog.">
        <title>Evolution of structural diversity of trichothecenes, a family of toxins produced by plant pathogenic and entomopathogenic fungi.</title>
        <authorList>
            <person name="Proctor R.H."/>
            <person name="McCormick S.P."/>
            <person name="Kim H.S."/>
            <person name="Cardoza R.E."/>
            <person name="Stanley A.M."/>
            <person name="Lindo L."/>
            <person name="Kelly A."/>
            <person name="Brown D.W."/>
            <person name="Lee T."/>
            <person name="Vaughan M.M."/>
            <person name="Alexander N.J."/>
            <person name="Busman M."/>
            <person name="Gutierrez S."/>
        </authorList>
    </citation>
    <scope>NUCLEOTIDE SEQUENCE [LARGE SCALE GENOMIC DNA]</scope>
    <source>
        <strain evidence="2 3">NRRL 13405</strain>
    </source>
</reference>
<gene>
    <name evidence="2" type="ORF">FIE12Z_5237</name>
</gene>
<dbReference type="AlphaFoldDB" id="A0A395MR96"/>
<comment type="caution">
    <text evidence="2">The sequence shown here is derived from an EMBL/GenBank/DDBJ whole genome shotgun (WGS) entry which is preliminary data.</text>
</comment>
<evidence type="ECO:0000313" key="3">
    <source>
        <dbReference type="Proteomes" id="UP000265631"/>
    </source>
</evidence>